<dbReference type="Proteomes" id="UP000236291">
    <property type="component" value="Unassembled WGS sequence"/>
</dbReference>
<keyword evidence="1" id="KW-0677">Repeat</keyword>
<evidence type="ECO:0008006" key="5">
    <source>
        <dbReference type="Google" id="ProtNLM"/>
    </source>
</evidence>
<organism evidence="3 4">
    <name type="scientific">Trifolium pratense</name>
    <name type="common">Red clover</name>
    <dbReference type="NCBI Taxonomy" id="57577"/>
    <lineage>
        <taxon>Eukaryota</taxon>
        <taxon>Viridiplantae</taxon>
        <taxon>Streptophyta</taxon>
        <taxon>Embryophyta</taxon>
        <taxon>Tracheophyta</taxon>
        <taxon>Spermatophyta</taxon>
        <taxon>Magnoliopsida</taxon>
        <taxon>eudicotyledons</taxon>
        <taxon>Gunneridae</taxon>
        <taxon>Pentapetalae</taxon>
        <taxon>rosids</taxon>
        <taxon>fabids</taxon>
        <taxon>Fabales</taxon>
        <taxon>Fabaceae</taxon>
        <taxon>Papilionoideae</taxon>
        <taxon>50 kb inversion clade</taxon>
        <taxon>NPAAA clade</taxon>
        <taxon>Hologalegina</taxon>
        <taxon>IRL clade</taxon>
        <taxon>Trifolieae</taxon>
        <taxon>Trifolium</taxon>
    </lineage>
</organism>
<evidence type="ECO:0000313" key="3">
    <source>
        <dbReference type="EMBL" id="PNX65501.1"/>
    </source>
</evidence>
<dbReference type="EMBL" id="ASHM01180614">
    <property type="protein sequence ID" value="PNX65501.1"/>
    <property type="molecule type" value="Genomic_DNA"/>
</dbReference>
<dbReference type="Pfam" id="PF01535">
    <property type="entry name" value="PPR"/>
    <property type="match status" value="1"/>
</dbReference>
<evidence type="ECO:0000256" key="2">
    <source>
        <dbReference type="PROSITE-ProRule" id="PRU00708"/>
    </source>
</evidence>
<reference evidence="3 4" key="2">
    <citation type="journal article" date="2017" name="Front. Plant Sci.">
        <title>Gene Classification and Mining of Molecular Markers Useful in Red Clover (Trifolium pratense) Breeding.</title>
        <authorList>
            <person name="Istvanek J."/>
            <person name="Dluhosova J."/>
            <person name="Dluhos P."/>
            <person name="Patkova L."/>
            <person name="Nedelnik J."/>
            <person name="Repkova J."/>
        </authorList>
    </citation>
    <scope>NUCLEOTIDE SEQUENCE [LARGE SCALE GENOMIC DNA]</scope>
    <source>
        <strain evidence="4">cv. Tatra</strain>
        <tissue evidence="3">Young leaves</tissue>
    </source>
</reference>
<dbReference type="AlphaFoldDB" id="A0A2K3KGT8"/>
<evidence type="ECO:0000256" key="1">
    <source>
        <dbReference type="ARBA" id="ARBA00022737"/>
    </source>
</evidence>
<reference evidence="3 4" key="1">
    <citation type="journal article" date="2014" name="Am. J. Bot.">
        <title>Genome assembly and annotation for red clover (Trifolium pratense; Fabaceae).</title>
        <authorList>
            <person name="Istvanek J."/>
            <person name="Jaros M."/>
            <person name="Krenek A."/>
            <person name="Repkova J."/>
        </authorList>
    </citation>
    <scope>NUCLEOTIDE SEQUENCE [LARGE SCALE GENOMIC DNA]</scope>
    <source>
        <strain evidence="4">cv. Tatra</strain>
        <tissue evidence="3">Young leaves</tissue>
    </source>
</reference>
<dbReference type="STRING" id="57577.A0A2K3KGT8"/>
<dbReference type="PROSITE" id="PS51375">
    <property type="entry name" value="PPR"/>
    <property type="match status" value="1"/>
</dbReference>
<comment type="caution">
    <text evidence="3">The sequence shown here is derived from an EMBL/GenBank/DDBJ whole genome shotgun (WGS) entry which is preliminary data.</text>
</comment>
<dbReference type="InterPro" id="IPR002885">
    <property type="entry name" value="PPR_rpt"/>
</dbReference>
<name>A0A2K3KGT8_TRIPR</name>
<proteinExistence type="predicted"/>
<dbReference type="GO" id="GO:0009451">
    <property type="term" value="P:RNA modification"/>
    <property type="evidence" value="ECO:0007669"/>
    <property type="project" value="InterPro"/>
</dbReference>
<sequence length="45" mass="4985">MDLNLFVGNGLIAMYGKCGCLVEARRVFDEMLCRDVVSWNSMVAG</sequence>
<dbReference type="Gene3D" id="1.25.40.10">
    <property type="entry name" value="Tetratricopeptide repeat domain"/>
    <property type="match status" value="1"/>
</dbReference>
<dbReference type="PANTHER" id="PTHR47926">
    <property type="entry name" value="PENTATRICOPEPTIDE REPEAT-CONTAINING PROTEIN"/>
    <property type="match status" value="1"/>
</dbReference>
<gene>
    <name evidence="3" type="ORF">L195_g062631</name>
</gene>
<feature type="repeat" description="PPR" evidence="2">
    <location>
        <begin position="4"/>
        <end position="38"/>
    </location>
</feature>
<dbReference type="NCBIfam" id="TIGR00756">
    <property type="entry name" value="PPR"/>
    <property type="match status" value="1"/>
</dbReference>
<dbReference type="InterPro" id="IPR011990">
    <property type="entry name" value="TPR-like_helical_dom_sf"/>
</dbReference>
<dbReference type="GO" id="GO:0003723">
    <property type="term" value="F:RNA binding"/>
    <property type="evidence" value="ECO:0007669"/>
    <property type="project" value="InterPro"/>
</dbReference>
<dbReference type="InterPro" id="IPR046960">
    <property type="entry name" value="PPR_At4g14850-like_plant"/>
</dbReference>
<protein>
    <recommendedName>
        <fullName evidence="5">Pentatricopeptide repeat-containing protein</fullName>
    </recommendedName>
</protein>
<accession>A0A2K3KGT8</accession>
<evidence type="ECO:0000313" key="4">
    <source>
        <dbReference type="Proteomes" id="UP000236291"/>
    </source>
</evidence>
<feature type="non-terminal residue" evidence="3">
    <location>
        <position position="45"/>
    </location>
</feature>